<dbReference type="PANTHER" id="PTHR43864:SF2">
    <property type="entry name" value="PUR OPERON REPRESSOR"/>
    <property type="match status" value="1"/>
</dbReference>
<name>A0A0M2NN03_9FIRM</name>
<evidence type="ECO:0000256" key="4">
    <source>
        <dbReference type="ARBA" id="ARBA00023163"/>
    </source>
</evidence>
<dbReference type="RefSeq" id="WP_046442692.1">
    <property type="nucleotide sequence ID" value="NZ_JAXDTA010000205.1"/>
</dbReference>
<dbReference type="InterPro" id="IPR050118">
    <property type="entry name" value="Pur/Pyrimidine_PRTase"/>
</dbReference>
<feature type="domain" description="Phosphoribosyltransferase" evidence="6">
    <location>
        <begin position="118"/>
        <end position="252"/>
    </location>
</feature>
<dbReference type="InterPro" id="IPR000836">
    <property type="entry name" value="PRTase_dom"/>
</dbReference>
<accession>A0A0M2NN03</accession>
<dbReference type="InterPro" id="IPR036390">
    <property type="entry name" value="WH_DNA-bd_sf"/>
</dbReference>
<proteinExistence type="inferred from homology"/>
<keyword evidence="4" id="KW-0804">Transcription</keyword>
<dbReference type="InterPro" id="IPR015265">
    <property type="entry name" value="PuR_N"/>
</dbReference>
<dbReference type="Proteomes" id="UP000034076">
    <property type="component" value="Unassembled WGS sequence"/>
</dbReference>
<dbReference type="Gene3D" id="1.10.10.10">
    <property type="entry name" value="Winged helix-like DNA-binding domain superfamily/Winged helix DNA-binding domain"/>
    <property type="match status" value="1"/>
</dbReference>
<organism evidence="8 9">
    <name type="scientific">Christensenella hongkongensis</name>
    <dbReference type="NCBI Taxonomy" id="270498"/>
    <lineage>
        <taxon>Bacteria</taxon>
        <taxon>Bacillati</taxon>
        <taxon>Bacillota</taxon>
        <taxon>Clostridia</taxon>
        <taxon>Christensenellales</taxon>
        <taxon>Christensenellaceae</taxon>
        <taxon>Christensenella</taxon>
    </lineage>
</organism>
<dbReference type="AlphaFoldDB" id="A0A0M2NN03"/>
<evidence type="ECO:0000313" key="8">
    <source>
        <dbReference type="EMBL" id="KKI51580.1"/>
    </source>
</evidence>
<dbReference type="OrthoDB" id="4213751at2"/>
<comment type="subunit">
    <text evidence="1">Homodimer.</text>
</comment>
<evidence type="ECO:0000256" key="1">
    <source>
        <dbReference type="ARBA" id="ARBA00011738"/>
    </source>
</evidence>
<dbReference type="GO" id="GO:0003677">
    <property type="term" value="F:DNA binding"/>
    <property type="evidence" value="ECO:0007669"/>
    <property type="project" value="UniProtKB-KW"/>
</dbReference>
<dbReference type="GO" id="GO:0045892">
    <property type="term" value="P:negative regulation of DNA-templated transcription"/>
    <property type="evidence" value="ECO:0007669"/>
    <property type="project" value="InterPro"/>
</dbReference>
<gene>
    <name evidence="8" type="ORF">CHK_0746</name>
</gene>
<comment type="similarity">
    <text evidence="5">Belongs to the purine/pyrimidine phosphoribosyltransferase family. PurR subfamily.</text>
</comment>
<dbReference type="Pfam" id="PF00156">
    <property type="entry name" value="Pribosyltran"/>
    <property type="match status" value="1"/>
</dbReference>
<dbReference type="NCBIfam" id="TIGR01743">
    <property type="entry name" value="purR_Bsub"/>
    <property type="match status" value="1"/>
</dbReference>
<dbReference type="InterPro" id="IPR029057">
    <property type="entry name" value="PRTase-like"/>
</dbReference>
<keyword evidence="2" id="KW-0805">Transcription regulation</keyword>
<dbReference type="GO" id="GO:0045982">
    <property type="term" value="P:negative regulation of purine nucleobase metabolic process"/>
    <property type="evidence" value="ECO:0007669"/>
    <property type="project" value="InterPro"/>
</dbReference>
<dbReference type="CDD" id="cd06223">
    <property type="entry name" value="PRTases_typeI"/>
    <property type="match status" value="1"/>
</dbReference>
<keyword evidence="3" id="KW-0238">DNA-binding</keyword>
<evidence type="ECO:0000256" key="3">
    <source>
        <dbReference type="ARBA" id="ARBA00023125"/>
    </source>
</evidence>
<evidence type="ECO:0000313" key="9">
    <source>
        <dbReference type="Proteomes" id="UP000034076"/>
    </source>
</evidence>
<sequence>MANKKQRIAVMCALLAKNPNKLYSLNYFQEMLGAAKSSLSEDAAVIKQVFVEAGIGRVETVAGVHGGIRYVPQIPENARVLLLKELTEKMADTSRILPGGYMYIADLFCTPYYVDGMAQVMAEWFMDKKADFIVTVETKGIPLAMSVARILNLPLAIARRESKLTDGSVFSINYLSGSSRRLQTMSLSKRMIKEGAKALVIDDFIAGGGTIKAICDMLSEFDIEVVGTGAAIVNKYPQKKRITGYKAIFELEELSETKIEISAY</sequence>
<comment type="caution">
    <text evidence="8">The sequence shown here is derived from an EMBL/GenBank/DDBJ whole genome shotgun (WGS) entry which is preliminary data.</text>
</comment>
<dbReference type="STRING" id="270498.CHK_0746"/>
<keyword evidence="9" id="KW-1185">Reference proteome</keyword>
<evidence type="ECO:0000256" key="5">
    <source>
        <dbReference type="ARBA" id="ARBA00049656"/>
    </source>
</evidence>
<evidence type="ECO:0000259" key="7">
    <source>
        <dbReference type="Pfam" id="PF09182"/>
    </source>
</evidence>
<dbReference type="InterPro" id="IPR036388">
    <property type="entry name" value="WH-like_DNA-bd_sf"/>
</dbReference>
<dbReference type="EMBL" id="LAYJ01000068">
    <property type="protein sequence ID" value="KKI51580.1"/>
    <property type="molecule type" value="Genomic_DNA"/>
</dbReference>
<dbReference type="Pfam" id="PF09182">
    <property type="entry name" value="PuR_N"/>
    <property type="match status" value="1"/>
</dbReference>
<protein>
    <submittedName>
        <fullName evidence="8">PurR: transcription regulator associated with purine metabolism</fullName>
    </submittedName>
</protein>
<evidence type="ECO:0000256" key="2">
    <source>
        <dbReference type="ARBA" id="ARBA00023015"/>
    </source>
</evidence>
<evidence type="ECO:0000259" key="6">
    <source>
        <dbReference type="Pfam" id="PF00156"/>
    </source>
</evidence>
<dbReference type="SUPFAM" id="SSF53271">
    <property type="entry name" value="PRTase-like"/>
    <property type="match status" value="1"/>
</dbReference>
<dbReference type="PANTHER" id="PTHR43864">
    <property type="entry name" value="HYPOXANTHINE/GUANINE PHOSPHORIBOSYLTRANSFERASE"/>
    <property type="match status" value="1"/>
</dbReference>
<dbReference type="InterPro" id="IPR010078">
    <property type="entry name" value="PurR_Bsub"/>
</dbReference>
<reference evidence="8 9" key="1">
    <citation type="submission" date="2015-04" db="EMBL/GenBank/DDBJ databases">
        <title>Draft genome sequence of bacteremic isolate Catabacter hongkongensis type strain HKU16T.</title>
        <authorList>
            <person name="Lau S.K."/>
            <person name="Teng J.L."/>
            <person name="Huang Y."/>
            <person name="Curreem S.O."/>
            <person name="Tsui S.K."/>
            <person name="Woo P.C."/>
        </authorList>
    </citation>
    <scope>NUCLEOTIDE SEQUENCE [LARGE SCALE GENOMIC DNA]</scope>
    <source>
        <strain evidence="8 9">HKU16</strain>
    </source>
</reference>
<feature type="domain" description="Bacterial purine repressor N-terminal" evidence="7">
    <location>
        <begin position="4"/>
        <end position="72"/>
    </location>
</feature>
<dbReference type="SUPFAM" id="SSF46785">
    <property type="entry name" value="Winged helix' DNA-binding domain"/>
    <property type="match status" value="1"/>
</dbReference>
<dbReference type="Gene3D" id="3.40.50.2020">
    <property type="match status" value="1"/>
</dbReference>